<dbReference type="Proteomes" id="UP000007305">
    <property type="component" value="Chromosome 10"/>
</dbReference>
<dbReference type="InParanoid" id="A0A804R9J9"/>
<reference evidence="2" key="2">
    <citation type="submission" date="2019-07" db="EMBL/GenBank/DDBJ databases">
        <authorList>
            <person name="Seetharam A."/>
            <person name="Woodhouse M."/>
            <person name="Cannon E."/>
        </authorList>
    </citation>
    <scope>NUCLEOTIDE SEQUENCE [LARGE SCALE GENOMIC DNA]</scope>
    <source>
        <strain evidence="2">cv. B73</strain>
    </source>
</reference>
<feature type="region of interest" description="Disordered" evidence="1">
    <location>
        <begin position="49"/>
        <end position="68"/>
    </location>
</feature>
<reference evidence="2" key="3">
    <citation type="submission" date="2021-05" db="UniProtKB">
        <authorList>
            <consortium name="EnsemblPlants"/>
        </authorList>
    </citation>
    <scope>IDENTIFICATION</scope>
    <source>
        <strain evidence="2">cv. B73</strain>
    </source>
</reference>
<dbReference type="Gramene" id="Zm00001eb405970_T001">
    <property type="protein sequence ID" value="Zm00001eb405970_P001"/>
    <property type="gene ID" value="Zm00001eb405970"/>
</dbReference>
<accession>A0A804R9J9</accession>
<keyword evidence="3" id="KW-1185">Reference proteome</keyword>
<evidence type="ECO:0000256" key="1">
    <source>
        <dbReference type="SAM" id="MobiDB-lite"/>
    </source>
</evidence>
<dbReference type="EnsemblPlants" id="Zm00001eb405970_T001">
    <property type="protein sequence ID" value="Zm00001eb405970_P001"/>
    <property type="gene ID" value="Zm00001eb405970"/>
</dbReference>
<evidence type="ECO:0000313" key="2">
    <source>
        <dbReference type="EnsemblPlants" id="Zm00001eb405970_P001"/>
    </source>
</evidence>
<sequence>MLPPLPFFSQGRELHLPCFGRRAETPPWQAPRRASPMALGSLFPGALWSPPSSPGRAHPSSGSPPFRQDQLQLCIPLPMAPLRLPWPPALPASSAPPHSWRPCPSLPGQERLELAPAPTLSRGSSSQRPDFFFQCPVHLPPSSSPCAAPFPPMAVSSPSGRHPPLCSALSVRRQPIYAAMPARSSEPRRSTRPWLPSFPSTSASSSASRQSGQRATTSVSY</sequence>
<proteinExistence type="predicted"/>
<reference evidence="3" key="1">
    <citation type="journal article" date="2009" name="Science">
        <title>The B73 maize genome: complexity, diversity, and dynamics.</title>
        <authorList>
            <person name="Schnable P.S."/>
            <person name="Ware D."/>
            <person name="Fulton R.S."/>
            <person name="Stein J.C."/>
            <person name="Wei F."/>
            <person name="Pasternak S."/>
            <person name="Liang C."/>
            <person name="Zhang J."/>
            <person name="Fulton L."/>
            <person name="Graves T.A."/>
            <person name="Minx P."/>
            <person name="Reily A.D."/>
            <person name="Courtney L."/>
            <person name="Kruchowski S.S."/>
            <person name="Tomlinson C."/>
            <person name="Strong C."/>
            <person name="Delehaunty K."/>
            <person name="Fronick C."/>
            <person name="Courtney B."/>
            <person name="Rock S.M."/>
            <person name="Belter E."/>
            <person name="Du F."/>
            <person name="Kim K."/>
            <person name="Abbott R.M."/>
            <person name="Cotton M."/>
            <person name="Levy A."/>
            <person name="Marchetto P."/>
            <person name="Ochoa K."/>
            <person name="Jackson S.M."/>
            <person name="Gillam B."/>
            <person name="Chen W."/>
            <person name="Yan L."/>
            <person name="Higginbotham J."/>
            <person name="Cardenas M."/>
            <person name="Waligorski J."/>
            <person name="Applebaum E."/>
            <person name="Phelps L."/>
            <person name="Falcone J."/>
            <person name="Kanchi K."/>
            <person name="Thane T."/>
            <person name="Scimone A."/>
            <person name="Thane N."/>
            <person name="Henke J."/>
            <person name="Wang T."/>
            <person name="Ruppert J."/>
            <person name="Shah N."/>
            <person name="Rotter K."/>
            <person name="Hodges J."/>
            <person name="Ingenthron E."/>
            <person name="Cordes M."/>
            <person name="Kohlberg S."/>
            <person name="Sgro J."/>
            <person name="Delgado B."/>
            <person name="Mead K."/>
            <person name="Chinwalla A."/>
            <person name="Leonard S."/>
            <person name="Crouse K."/>
            <person name="Collura K."/>
            <person name="Kudrna D."/>
            <person name="Currie J."/>
            <person name="He R."/>
            <person name="Angelova A."/>
            <person name="Rajasekar S."/>
            <person name="Mueller T."/>
            <person name="Lomeli R."/>
            <person name="Scara G."/>
            <person name="Ko A."/>
            <person name="Delaney K."/>
            <person name="Wissotski M."/>
            <person name="Lopez G."/>
            <person name="Campos D."/>
            <person name="Braidotti M."/>
            <person name="Ashley E."/>
            <person name="Golser W."/>
            <person name="Kim H."/>
            <person name="Lee S."/>
            <person name="Lin J."/>
            <person name="Dujmic Z."/>
            <person name="Kim W."/>
            <person name="Talag J."/>
            <person name="Zuccolo A."/>
            <person name="Fan C."/>
            <person name="Sebastian A."/>
            <person name="Kramer M."/>
            <person name="Spiegel L."/>
            <person name="Nascimento L."/>
            <person name="Zutavern T."/>
            <person name="Miller B."/>
            <person name="Ambroise C."/>
            <person name="Muller S."/>
            <person name="Spooner W."/>
            <person name="Narechania A."/>
            <person name="Ren L."/>
            <person name="Wei S."/>
            <person name="Kumari S."/>
            <person name="Faga B."/>
            <person name="Levy M.J."/>
            <person name="McMahan L."/>
            <person name="Van Buren P."/>
            <person name="Vaughn M.W."/>
            <person name="Ying K."/>
            <person name="Yeh C.-T."/>
            <person name="Emrich S.J."/>
            <person name="Jia Y."/>
            <person name="Kalyanaraman A."/>
            <person name="Hsia A.-P."/>
            <person name="Barbazuk W.B."/>
            <person name="Baucom R.S."/>
            <person name="Brutnell T.P."/>
            <person name="Carpita N.C."/>
            <person name="Chaparro C."/>
            <person name="Chia J.-M."/>
            <person name="Deragon J.-M."/>
            <person name="Estill J.C."/>
            <person name="Fu Y."/>
            <person name="Jeddeloh J.A."/>
            <person name="Han Y."/>
            <person name="Lee H."/>
            <person name="Li P."/>
            <person name="Lisch D.R."/>
            <person name="Liu S."/>
            <person name="Liu Z."/>
            <person name="Nagel D.H."/>
            <person name="McCann M.C."/>
            <person name="SanMiguel P."/>
            <person name="Myers A.M."/>
            <person name="Nettleton D."/>
            <person name="Nguyen J."/>
            <person name="Penning B.W."/>
            <person name="Ponnala L."/>
            <person name="Schneider K.L."/>
            <person name="Schwartz D.C."/>
            <person name="Sharma A."/>
            <person name="Soderlund C."/>
            <person name="Springer N.M."/>
            <person name="Sun Q."/>
            <person name="Wang H."/>
            <person name="Waterman M."/>
            <person name="Westerman R."/>
            <person name="Wolfgruber T.K."/>
            <person name="Yang L."/>
            <person name="Yu Y."/>
            <person name="Zhang L."/>
            <person name="Zhou S."/>
            <person name="Zhu Q."/>
            <person name="Bennetzen J.L."/>
            <person name="Dawe R.K."/>
            <person name="Jiang J."/>
            <person name="Jiang N."/>
            <person name="Presting G.G."/>
            <person name="Wessler S.R."/>
            <person name="Aluru S."/>
            <person name="Martienssen R.A."/>
            <person name="Clifton S.W."/>
            <person name="McCombie W.R."/>
            <person name="Wing R.A."/>
            <person name="Wilson R.K."/>
        </authorList>
    </citation>
    <scope>NUCLEOTIDE SEQUENCE [LARGE SCALE GENOMIC DNA]</scope>
    <source>
        <strain evidence="3">cv. B73</strain>
    </source>
</reference>
<feature type="compositionally biased region" description="Low complexity" evidence="1">
    <location>
        <begin position="200"/>
        <end position="221"/>
    </location>
</feature>
<feature type="region of interest" description="Disordered" evidence="1">
    <location>
        <begin position="180"/>
        <end position="221"/>
    </location>
</feature>
<dbReference type="AlphaFoldDB" id="A0A804R9J9"/>
<name>A0A804R9J9_MAIZE</name>
<organism evidence="2 3">
    <name type="scientific">Zea mays</name>
    <name type="common">Maize</name>
    <dbReference type="NCBI Taxonomy" id="4577"/>
    <lineage>
        <taxon>Eukaryota</taxon>
        <taxon>Viridiplantae</taxon>
        <taxon>Streptophyta</taxon>
        <taxon>Embryophyta</taxon>
        <taxon>Tracheophyta</taxon>
        <taxon>Spermatophyta</taxon>
        <taxon>Magnoliopsida</taxon>
        <taxon>Liliopsida</taxon>
        <taxon>Poales</taxon>
        <taxon>Poaceae</taxon>
        <taxon>PACMAD clade</taxon>
        <taxon>Panicoideae</taxon>
        <taxon>Andropogonodae</taxon>
        <taxon>Andropogoneae</taxon>
        <taxon>Tripsacinae</taxon>
        <taxon>Zea</taxon>
    </lineage>
</organism>
<evidence type="ECO:0000313" key="3">
    <source>
        <dbReference type="Proteomes" id="UP000007305"/>
    </source>
</evidence>
<protein>
    <submittedName>
        <fullName evidence="2">Uncharacterized protein</fullName>
    </submittedName>
</protein>